<evidence type="ECO:0000313" key="1">
    <source>
        <dbReference type="EMBL" id="KAI0086760.1"/>
    </source>
</evidence>
<evidence type="ECO:0000313" key="2">
    <source>
        <dbReference type="Proteomes" id="UP001055072"/>
    </source>
</evidence>
<name>A0ACB8TXP3_9APHY</name>
<accession>A0ACB8TXP3</accession>
<gene>
    <name evidence="1" type="ORF">BDY19DRAFT_327576</name>
</gene>
<comment type="caution">
    <text evidence="1">The sequence shown here is derived from an EMBL/GenBank/DDBJ whole genome shotgun (WGS) entry which is preliminary data.</text>
</comment>
<protein>
    <submittedName>
        <fullName evidence="1">Uncharacterized protein</fullName>
    </submittedName>
</protein>
<dbReference type="EMBL" id="MU274921">
    <property type="protein sequence ID" value="KAI0086760.1"/>
    <property type="molecule type" value="Genomic_DNA"/>
</dbReference>
<proteinExistence type="predicted"/>
<sequence>MFRLNSKSRKRQDSSDISQEDVIPPVPSLPPINLPVAERFATSGLLDRAPSRAETFTTMDSRADTPTTLSSRADTPAWSFVERPSTQSDDRPSFADSGSRGPTPIPISTPLASPNPSIIGLTSAFNDAQSVRTPSTDVLRAFGRQALTNPPRSPLSSSASVPDAVEPAKEEPSMPSSYTVPTMGMPPPKRNPSQRRVPPQISAPNTQSLSVRTQLATSSDASIPVTLTPPTPTPGTRWRLNSKADRPDNIPSPAFSSNTLPITPVSSTFGE</sequence>
<dbReference type="Proteomes" id="UP001055072">
    <property type="component" value="Unassembled WGS sequence"/>
</dbReference>
<reference evidence="1" key="1">
    <citation type="journal article" date="2021" name="Environ. Microbiol.">
        <title>Gene family expansions and transcriptome signatures uncover fungal adaptations to wood decay.</title>
        <authorList>
            <person name="Hage H."/>
            <person name="Miyauchi S."/>
            <person name="Viragh M."/>
            <person name="Drula E."/>
            <person name="Min B."/>
            <person name="Chaduli D."/>
            <person name="Navarro D."/>
            <person name="Favel A."/>
            <person name="Norest M."/>
            <person name="Lesage-Meessen L."/>
            <person name="Balint B."/>
            <person name="Merenyi Z."/>
            <person name="de Eugenio L."/>
            <person name="Morin E."/>
            <person name="Martinez A.T."/>
            <person name="Baldrian P."/>
            <person name="Stursova M."/>
            <person name="Martinez M.J."/>
            <person name="Novotny C."/>
            <person name="Magnuson J.K."/>
            <person name="Spatafora J.W."/>
            <person name="Maurice S."/>
            <person name="Pangilinan J."/>
            <person name="Andreopoulos W."/>
            <person name="LaButti K."/>
            <person name="Hundley H."/>
            <person name="Na H."/>
            <person name="Kuo A."/>
            <person name="Barry K."/>
            <person name="Lipzen A."/>
            <person name="Henrissat B."/>
            <person name="Riley R."/>
            <person name="Ahrendt S."/>
            <person name="Nagy L.G."/>
            <person name="Grigoriev I.V."/>
            <person name="Martin F."/>
            <person name="Rosso M.N."/>
        </authorList>
    </citation>
    <scope>NUCLEOTIDE SEQUENCE</scope>
    <source>
        <strain evidence="1">CBS 384.51</strain>
    </source>
</reference>
<organism evidence="1 2">
    <name type="scientific">Irpex rosettiformis</name>
    <dbReference type="NCBI Taxonomy" id="378272"/>
    <lineage>
        <taxon>Eukaryota</taxon>
        <taxon>Fungi</taxon>
        <taxon>Dikarya</taxon>
        <taxon>Basidiomycota</taxon>
        <taxon>Agaricomycotina</taxon>
        <taxon>Agaricomycetes</taxon>
        <taxon>Polyporales</taxon>
        <taxon>Irpicaceae</taxon>
        <taxon>Irpex</taxon>
    </lineage>
</organism>
<keyword evidence="2" id="KW-1185">Reference proteome</keyword>